<evidence type="ECO:0000313" key="12">
    <source>
        <dbReference type="Proteomes" id="UP000010408"/>
    </source>
</evidence>
<dbReference type="Gene3D" id="3.60.10.10">
    <property type="entry name" value="Endonuclease/exonuclease/phosphatase"/>
    <property type="match status" value="1"/>
</dbReference>
<dbReference type="GO" id="GO:0046872">
    <property type="term" value="F:metal ion binding"/>
    <property type="evidence" value="ECO:0007669"/>
    <property type="project" value="UniProtKB-KW"/>
</dbReference>
<evidence type="ECO:0000313" key="11">
    <source>
        <dbReference type="EMBL" id="EKY01536.1"/>
    </source>
</evidence>
<keyword evidence="4" id="KW-0479">Metal-binding</keyword>
<reference evidence="11 12" key="1">
    <citation type="submission" date="2012-05" db="EMBL/GenBank/DDBJ databases">
        <authorList>
            <person name="Weinstock G."/>
            <person name="Sodergren E."/>
            <person name="Lobos E.A."/>
            <person name="Fulton L."/>
            <person name="Fulton R."/>
            <person name="Courtney L."/>
            <person name="Fronick C."/>
            <person name="O'Laughlin M."/>
            <person name="Godfrey J."/>
            <person name="Wilson R.M."/>
            <person name="Miner T."/>
            <person name="Farmer C."/>
            <person name="Delehaunty K."/>
            <person name="Cordes M."/>
            <person name="Minx P."/>
            <person name="Tomlinson C."/>
            <person name="Chen J."/>
            <person name="Wollam A."/>
            <person name="Pepin K.H."/>
            <person name="Bhonagiri V."/>
            <person name="Zhang X."/>
            <person name="Suruliraj S."/>
            <person name="Warren W."/>
            <person name="Mitreva M."/>
            <person name="Mardis E.R."/>
            <person name="Wilson R.K."/>
        </authorList>
    </citation>
    <scope>NUCLEOTIDE SEQUENCE [LARGE SCALE GENOMIC DNA]</scope>
    <source>
        <strain evidence="11 12">F0037</strain>
    </source>
</reference>
<sequence length="383" mass="42965">MKKSQTQSSFLKISSRIIKVTLVTLTVIQCSLFLLGAYSGYIPPIKWIIPAFLGLFFPILLILQLIITLVWMLVREWRWLLSVLAVWLIALPQLLIYFPINRADKLLAAEESTTIRVLSYNVCAFGFKPHSATQPNAVLQYIKSSGADLVCLQEAMLNQNPFAGVVTKTLQSYLNKDYPFIRVIRVNRGGSTLAILSKHPIMRIEEIPISSWVNGAIAAKVLIGGKETLLINAHLESFHLKRVDGEQYLHLAKQGEAVRLQDALRAKLSPTIKAHNVQANVLSEYIRANSSEGRVIVCGDFNDTPLSYVHRKVSEGMEDAFVERGNGFGFTFHTRPFVVRIDHIIYGKAFRAVSCEVDKRATESDHYPIEAVLTLRDTEQAGE</sequence>
<evidence type="ECO:0000256" key="1">
    <source>
        <dbReference type="ARBA" id="ARBA00001936"/>
    </source>
</evidence>
<organism evidence="11 12">
    <name type="scientific">Porphyromonas catoniae F0037</name>
    <dbReference type="NCBI Taxonomy" id="1127696"/>
    <lineage>
        <taxon>Bacteria</taxon>
        <taxon>Pseudomonadati</taxon>
        <taxon>Bacteroidota</taxon>
        <taxon>Bacteroidia</taxon>
        <taxon>Bacteroidales</taxon>
        <taxon>Porphyromonadaceae</taxon>
        <taxon>Porphyromonas</taxon>
    </lineage>
</organism>
<dbReference type="RefSeq" id="WP_005469326.1">
    <property type="nucleotide sequence ID" value="NZ_KB291046.1"/>
</dbReference>
<evidence type="ECO:0000256" key="9">
    <source>
        <dbReference type="SAM" id="Phobius"/>
    </source>
</evidence>
<comment type="cofactor">
    <cofactor evidence="2">
        <name>Mg(2+)</name>
        <dbReference type="ChEBI" id="CHEBI:18420"/>
    </cofactor>
</comment>
<comment type="cofactor">
    <cofactor evidence="1">
        <name>Mn(2+)</name>
        <dbReference type="ChEBI" id="CHEBI:29035"/>
    </cofactor>
</comment>
<proteinExistence type="predicted"/>
<dbReference type="PATRIC" id="fig|1127696.3.peg.830"/>
<keyword evidence="11" id="KW-0269">Exonuclease</keyword>
<evidence type="ECO:0000256" key="7">
    <source>
        <dbReference type="ARBA" id="ARBA00022842"/>
    </source>
</evidence>
<keyword evidence="11" id="KW-0255">Endonuclease</keyword>
<comment type="caution">
    <text evidence="11">The sequence shown here is derived from an EMBL/GenBank/DDBJ whole genome shotgun (WGS) entry which is preliminary data.</text>
</comment>
<evidence type="ECO:0000256" key="8">
    <source>
        <dbReference type="ARBA" id="ARBA00023204"/>
    </source>
</evidence>
<dbReference type="Pfam" id="PF03372">
    <property type="entry name" value="Exo_endo_phos"/>
    <property type="match status" value="1"/>
</dbReference>
<dbReference type="STRING" id="1127696.HMPREF9134_00913"/>
<keyword evidence="9" id="KW-1133">Transmembrane helix</keyword>
<dbReference type="CDD" id="cd09084">
    <property type="entry name" value="EEP-2"/>
    <property type="match status" value="1"/>
</dbReference>
<dbReference type="PANTHER" id="PTHR15822:SF4">
    <property type="entry name" value="TYROSYL-DNA PHOSPHODIESTERASE 2"/>
    <property type="match status" value="1"/>
</dbReference>
<keyword evidence="5" id="KW-0227">DNA damage</keyword>
<dbReference type="InterPro" id="IPR036691">
    <property type="entry name" value="Endo/exonu/phosph_ase_sf"/>
</dbReference>
<feature type="transmembrane region" description="Helical" evidence="9">
    <location>
        <begin position="79"/>
        <end position="100"/>
    </location>
</feature>
<dbReference type="AlphaFoldDB" id="L1NDX4"/>
<keyword evidence="9" id="KW-0472">Membrane</keyword>
<keyword evidence="8" id="KW-0234">DNA repair</keyword>
<keyword evidence="3" id="KW-0540">Nuclease</keyword>
<evidence type="ECO:0000256" key="2">
    <source>
        <dbReference type="ARBA" id="ARBA00001946"/>
    </source>
</evidence>
<protein>
    <submittedName>
        <fullName evidence="11">Endonuclease/exonuclease/phosphatase family protein</fullName>
    </submittedName>
</protein>
<keyword evidence="9" id="KW-0812">Transmembrane</keyword>
<dbReference type="GO" id="GO:0004527">
    <property type="term" value="F:exonuclease activity"/>
    <property type="evidence" value="ECO:0007669"/>
    <property type="project" value="UniProtKB-KW"/>
</dbReference>
<dbReference type="GO" id="GO:0006281">
    <property type="term" value="P:DNA repair"/>
    <property type="evidence" value="ECO:0007669"/>
    <property type="project" value="UniProtKB-KW"/>
</dbReference>
<feature type="transmembrane region" description="Helical" evidence="9">
    <location>
        <begin position="20"/>
        <end position="41"/>
    </location>
</feature>
<dbReference type="InterPro" id="IPR005135">
    <property type="entry name" value="Endo/exonuclease/phosphatase"/>
</dbReference>
<evidence type="ECO:0000256" key="5">
    <source>
        <dbReference type="ARBA" id="ARBA00022763"/>
    </source>
</evidence>
<dbReference type="eggNOG" id="COG3568">
    <property type="taxonomic scope" value="Bacteria"/>
</dbReference>
<evidence type="ECO:0000256" key="4">
    <source>
        <dbReference type="ARBA" id="ARBA00022723"/>
    </source>
</evidence>
<keyword evidence="6" id="KW-0378">Hydrolase</keyword>
<gene>
    <name evidence="11" type="ORF">HMPREF9134_00913</name>
</gene>
<feature type="transmembrane region" description="Helical" evidence="9">
    <location>
        <begin position="47"/>
        <end position="72"/>
    </location>
</feature>
<dbReference type="Proteomes" id="UP000010408">
    <property type="component" value="Unassembled WGS sequence"/>
</dbReference>
<dbReference type="InterPro" id="IPR051547">
    <property type="entry name" value="TDP2-like"/>
</dbReference>
<feature type="domain" description="Endonuclease/exonuclease/phosphatase" evidence="10">
    <location>
        <begin position="118"/>
        <end position="366"/>
    </location>
</feature>
<dbReference type="PANTHER" id="PTHR15822">
    <property type="entry name" value="TRAF AND TNF RECEPTOR-ASSOCIATED PROTEIN"/>
    <property type="match status" value="1"/>
</dbReference>
<dbReference type="SUPFAM" id="SSF56219">
    <property type="entry name" value="DNase I-like"/>
    <property type="match status" value="1"/>
</dbReference>
<accession>L1NDX4</accession>
<evidence type="ECO:0000256" key="6">
    <source>
        <dbReference type="ARBA" id="ARBA00022801"/>
    </source>
</evidence>
<evidence type="ECO:0000259" key="10">
    <source>
        <dbReference type="Pfam" id="PF03372"/>
    </source>
</evidence>
<name>L1NDX4_9PORP</name>
<evidence type="ECO:0000256" key="3">
    <source>
        <dbReference type="ARBA" id="ARBA00022722"/>
    </source>
</evidence>
<dbReference type="GO" id="GO:0004519">
    <property type="term" value="F:endonuclease activity"/>
    <property type="evidence" value="ECO:0007669"/>
    <property type="project" value="UniProtKB-KW"/>
</dbReference>
<keyword evidence="7" id="KW-0460">Magnesium</keyword>
<dbReference type="HOGENOM" id="CLU_060500_0_1_10"/>
<dbReference type="EMBL" id="AMEQ01000025">
    <property type="protein sequence ID" value="EKY01536.1"/>
    <property type="molecule type" value="Genomic_DNA"/>
</dbReference>